<dbReference type="AlphaFoldDB" id="A0A7V7PSQ6"/>
<sequence length="91" mass="10346">MSGKHEESGATWVDPDDAPEWTDEMFERADLYEGGRLIRRGRPPAEHPKRRVTLRLDEDVVAALRASGRGWQTRVNGALREWIARQGGDHP</sequence>
<evidence type="ECO:0000313" key="2">
    <source>
        <dbReference type="EMBL" id="KAB0682551.1"/>
    </source>
</evidence>
<organism evidence="2 3">
    <name type="scientific">Plantimonas leprariae</name>
    <dbReference type="NCBI Taxonomy" id="2615207"/>
    <lineage>
        <taxon>Bacteria</taxon>
        <taxon>Pseudomonadati</taxon>
        <taxon>Pseudomonadota</taxon>
        <taxon>Alphaproteobacteria</taxon>
        <taxon>Hyphomicrobiales</taxon>
        <taxon>Aurantimonadaceae</taxon>
        <taxon>Plantimonas</taxon>
    </lineage>
</organism>
<dbReference type="RefSeq" id="WP_150967525.1">
    <property type="nucleotide sequence ID" value="NZ_VZDO01000001.1"/>
</dbReference>
<evidence type="ECO:0000256" key="1">
    <source>
        <dbReference type="SAM" id="MobiDB-lite"/>
    </source>
</evidence>
<dbReference type="Pfam" id="PF14384">
    <property type="entry name" value="BrnA_antitoxin"/>
    <property type="match status" value="1"/>
</dbReference>
<comment type="caution">
    <text evidence="2">The sequence shown here is derived from an EMBL/GenBank/DDBJ whole genome shotgun (WGS) entry which is preliminary data.</text>
</comment>
<name>A0A7V7PSQ6_9HYPH</name>
<protein>
    <submittedName>
        <fullName evidence="2">BrnA antitoxin family protein</fullName>
    </submittedName>
</protein>
<evidence type="ECO:0000313" key="3">
    <source>
        <dbReference type="Proteomes" id="UP000432089"/>
    </source>
</evidence>
<keyword evidence="3" id="KW-1185">Reference proteome</keyword>
<feature type="region of interest" description="Disordered" evidence="1">
    <location>
        <begin position="1"/>
        <end position="20"/>
    </location>
</feature>
<reference evidence="2 3" key="1">
    <citation type="submission" date="2019-09" db="EMBL/GenBank/DDBJ databases">
        <title>YIM 132180 draft genome.</title>
        <authorList>
            <person name="Zhang K."/>
        </authorList>
    </citation>
    <scope>NUCLEOTIDE SEQUENCE [LARGE SCALE GENOMIC DNA]</scope>
    <source>
        <strain evidence="2 3">YIM 132180</strain>
    </source>
</reference>
<gene>
    <name evidence="2" type="ORF">F6X38_00205</name>
</gene>
<proteinExistence type="predicted"/>
<dbReference type="Proteomes" id="UP000432089">
    <property type="component" value="Unassembled WGS sequence"/>
</dbReference>
<dbReference type="EMBL" id="VZDO01000001">
    <property type="protein sequence ID" value="KAB0682551.1"/>
    <property type="molecule type" value="Genomic_DNA"/>
</dbReference>
<accession>A0A7V7PSQ6</accession>
<dbReference type="InterPro" id="IPR025528">
    <property type="entry name" value="BrnA_antitoxin"/>
</dbReference>